<feature type="domain" description="MIR" evidence="1">
    <location>
        <begin position="135"/>
        <end position="190"/>
    </location>
</feature>
<reference evidence="2" key="1">
    <citation type="submission" date="2021-01" db="EMBL/GenBank/DDBJ databases">
        <authorList>
            <consortium name="Genoscope - CEA"/>
            <person name="William W."/>
        </authorList>
    </citation>
    <scope>NUCLEOTIDE SEQUENCE</scope>
</reference>
<keyword evidence="3" id="KW-1185">Reference proteome</keyword>
<accession>A0A8S1JUF0</accession>
<dbReference type="Proteomes" id="UP000692954">
    <property type="component" value="Unassembled WGS sequence"/>
</dbReference>
<name>A0A8S1JUF0_9CILI</name>
<dbReference type="PANTHER" id="PTHR46809:SF2">
    <property type="entry name" value="GH21273P"/>
    <property type="match status" value="1"/>
</dbReference>
<evidence type="ECO:0000259" key="1">
    <source>
        <dbReference type="PROSITE" id="PS50919"/>
    </source>
</evidence>
<gene>
    <name evidence="2" type="ORF">PSON_ATCC_30995.1.T0010412</name>
</gene>
<dbReference type="InterPro" id="IPR016093">
    <property type="entry name" value="MIR_motif"/>
</dbReference>
<dbReference type="OrthoDB" id="285714at2759"/>
<dbReference type="EMBL" id="CAJJDN010000001">
    <property type="protein sequence ID" value="CAD8046041.1"/>
    <property type="molecule type" value="Genomic_DNA"/>
</dbReference>
<evidence type="ECO:0000313" key="2">
    <source>
        <dbReference type="EMBL" id="CAD8046041.1"/>
    </source>
</evidence>
<evidence type="ECO:0000313" key="3">
    <source>
        <dbReference type="Proteomes" id="UP000692954"/>
    </source>
</evidence>
<comment type="caution">
    <text evidence="2">The sequence shown here is derived from an EMBL/GenBank/DDBJ whole genome shotgun (WGS) entry which is preliminary data.</text>
</comment>
<sequence>MQKQFDLQLFSGAIIQLRHFRTNEYLFSNQIKLVSGSKETMLGCTKNSYQEGTKFEIHLAYTDFGNMLYQPIRYGDLVYLKQLDKIITININNKSQTTNQKEAILLDKKYEIMGNQIFVITPSEIWEGSILKIREQTIEQASIIRLINVSSNFSLHSHTNYYKQKDLLDCREVTGYQERDQNDDWFVNIHEINLINGMIHILPRFAKPIFHGSLVIIRNAFLGTALNSHSILLKSKKQEVTTNSVIPRVSNELWEVVLMKNEGQRKCSIEVQLFYGQKFSLLHSNTNQFLKYNQGQTNNDKTFQICCSDEDLFLEEWSIIPLSQQQSGAVFCNDLFLIQNNFCQQYLTSIAESSYITKQQYKTFLTQQPKNASVWTIEAILNNKQNYS</sequence>
<proteinExistence type="predicted"/>
<dbReference type="PANTHER" id="PTHR46809">
    <property type="entry name" value="STROMAL CELL-DERIVED FACTOR 2-LIKE PROTEIN"/>
    <property type="match status" value="1"/>
</dbReference>
<dbReference type="PROSITE" id="PS50919">
    <property type="entry name" value="MIR"/>
    <property type="match status" value="1"/>
</dbReference>
<organism evidence="2 3">
    <name type="scientific">Paramecium sonneborni</name>
    <dbReference type="NCBI Taxonomy" id="65129"/>
    <lineage>
        <taxon>Eukaryota</taxon>
        <taxon>Sar</taxon>
        <taxon>Alveolata</taxon>
        <taxon>Ciliophora</taxon>
        <taxon>Intramacronucleata</taxon>
        <taxon>Oligohymenophorea</taxon>
        <taxon>Peniculida</taxon>
        <taxon>Parameciidae</taxon>
        <taxon>Paramecium</taxon>
    </lineage>
</organism>
<dbReference type="SMART" id="SM00472">
    <property type="entry name" value="MIR"/>
    <property type="match status" value="5"/>
</dbReference>
<dbReference type="AlphaFoldDB" id="A0A8S1JUF0"/>
<protein>
    <recommendedName>
        <fullName evidence="1">MIR domain-containing protein</fullName>
    </recommendedName>
</protein>